<comment type="caution">
    <text evidence="1">The sequence shown here is derived from an EMBL/GenBank/DDBJ whole genome shotgun (WGS) entry which is preliminary data.</text>
</comment>
<accession>A0A0G2HXY3</accession>
<dbReference type="Proteomes" id="UP000034164">
    <property type="component" value="Unassembled WGS sequence"/>
</dbReference>
<evidence type="ECO:0000313" key="2">
    <source>
        <dbReference type="Proteomes" id="UP000034164"/>
    </source>
</evidence>
<evidence type="ECO:0000313" key="1">
    <source>
        <dbReference type="EMBL" id="KKZ62948.1"/>
    </source>
</evidence>
<gene>
    <name evidence="1" type="ORF">EMCG_02658</name>
</gene>
<dbReference type="EMBL" id="LCZI01001016">
    <property type="protein sequence ID" value="KKZ62948.1"/>
    <property type="molecule type" value="Genomic_DNA"/>
</dbReference>
<proteinExistence type="predicted"/>
<name>A0A0G2HXY3_9EURO</name>
<dbReference type="VEuPathDB" id="FungiDB:EMCG_02658"/>
<organism evidence="1 2">
    <name type="scientific">[Emmonsia] crescens</name>
    <dbReference type="NCBI Taxonomy" id="73230"/>
    <lineage>
        <taxon>Eukaryota</taxon>
        <taxon>Fungi</taxon>
        <taxon>Dikarya</taxon>
        <taxon>Ascomycota</taxon>
        <taxon>Pezizomycotina</taxon>
        <taxon>Eurotiomycetes</taxon>
        <taxon>Eurotiomycetidae</taxon>
        <taxon>Onygenales</taxon>
        <taxon>Ajellomycetaceae</taxon>
        <taxon>Emergomyces</taxon>
    </lineage>
</organism>
<protein>
    <submittedName>
        <fullName evidence="1">Uncharacterized protein</fullName>
    </submittedName>
</protein>
<dbReference type="AlphaFoldDB" id="A0A0G2HXY3"/>
<reference evidence="2" key="1">
    <citation type="journal article" date="2015" name="PLoS Genet.">
        <title>The dynamic genome and transcriptome of the human fungal pathogen Blastomyces and close relative Emmonsia.</title>
        <authorList>
            <person name="Munoz J.F."/>
            <person name="Gauthier G.M."/>
            <person name="Desjardins C.A."/>
            <person name="Gallo J.E."/>
            <person name="Holder J."/>
            <person name="Sullivan T.D."/>
            <person name="Marty A.J."/>
            <person name="Carmen J.C."/>
            <person name="Chen Z."/>
            <person name="Ding L."/>
            <person name="Gujja S."/>
            <person name="Magrini V."/>
            <person name="Misas E."/>
            <person name="Mitreva M."/>
            <person name="Priest M."/>
            <person name="Saif S."/>
            <person name="Whiston E.A."/>
            <person name="Young S."/>
            <person name="Zeng Q."/>
            <person name="Goldman W.E."/>
            <person name="Mardis E.R."/>
            <person name="Taylor J.W."/>
            <person name="McEwen J.G."/>
            <person name="Clay O.K."/>
            <person name="Klein B.S."/>
            <person name="Cuomo C.A."/>
        </authorList>
    </citation>
    <scope>NUCLEOTIDE SEQUENCE [LARGE SCALE GENOMIC DNA]</scope>
    <source>
        <strain evidence="2">UAMH 3008</strain>
    </source>
</reference>
<sequence>MRGPAAILAAGGVESFNQNTITQSIFNTLNELQLKLQISCIECEKAEIKHDNLHLRLELMKQSNSNQSNPPASPVSHLHGQISEYDLNKSILSHIETVKYHLILNNDINNSSLHQQSHGHCCHQSHSRSQFNTATANTAANTTTSTPTSKHCNYCRHYGHEDSSCHYKNPHMHNEAWRHDNCHLIDHFKAQHEKYTKNSPVNSIDNQDIQYASAAIPMGLNTSSFQIAY</sequence>